<dbReference type="AlphaFoldDB" id="A0A5E4A0Q1"/>
<keyword evidence="3" id="KW-1185">Reference proteome</keyword>
<gene>
    <name evidence="2" type="ORF">MONAX_5E030548</name>
</gene>
<proteinExistence type="predicted"/>
<evidence type="ECO:0000313" key="2">
    <source>
        <dbReference type="EMBL" id="VTJ50619.1"/>
    </source>
</evidence>
<feature type="non-terminal residue" evidence="2">
    <location>
        <position position="54"/>
    </location>
</feature>
<feature type="non-terminal residue" evidence="2">
    <location>
        <position position="1"/>
    </location>
</feature>
<sequence length="54" mass="5891">DVLLSAEREDFTLLFKPPGLDDSEASLKDSVPPSRVAQNVSGLVDSNGRRRHTP</sequence>
<feature type="region of interest" description="Disordered" evidence="1">
    <location>
        <begin position="15"/>
        <end position="54"/>
    </location>
</feature>
<accession>A0A5E4A0Q1</accession>
<evidence type="ECO:0000313" key="3">
    <source>
        <dbReference type="Proteomes" id="UP000335636"/>
    </source>
</evidence>
<evidence type="ECO:0000256" key="1">
    <source>
        <dbReference type="SAM" id="MobiDB-lite"/>
    </source>
</evidence>
<reference evidence="2" key="1">
    <citation type="submission" date="2019-04" db="EMBL/GenBank/DDBJ databases">
        <authorList>
            <person name="Alioto T."/>
            <person name="Alioto T."/>
        </authorList>
    </citation>
    <scope>NUCLEOTIDE SEQUENCE [LARGE SCALE GENOMIC DNA]</scope>
</reference>
<protein>
    <submittedName>
        <fullName evidence="2">Uncharacterized protein</fullName>
    </submittedName>
</protein>
<name>A0A5E4A0Q1_MARMO</name>
<organism evidence="2 3">
    <name type="scientific">Marmota monax</name>
    <name type="common">Woodchuck</name>
    <dbReference type="NCBI Taxonomy" id="9995"/>
    <lineage>
        <taxon>Eukaryota</taxon>
        <taxon>Metazoa</taxon>
        <taxon>Chordata</taxon>
        <taxon>Craniata</taxon>
        <taxon>Vertebrata</taxon>
        <taxon>Euteleostomi</taxon>
        <taxon>Mammalia</taxon>
        <taxon>Eutheria</taxon>
        <taxon>Euarchontoglires</taxon>
        <taxon>Glires</taxon>
        <taxon>Rodentia</taxon>
        <taxon>Sciuromorpha</taxon>
        <taxon>Sciuridae</taxon>
        <taxon>Xerinae</taxon>
        <taxon>Marmotini</taxon>
        <taxon>Marmota</taxon>
    </lineage>
</organism>
<dbReference type="Proteomes" id="UP000335636">
    <property type="component" value="Unassembled WGS sequence"/>
</dbReference>
<dbReference type="EMBL" id="CABDUW010000001">
    <property type="protein sequence ID" value="VTJ50619.1"/>
    <property type="molecule type" value="Genomic_DNA"/>
</dbReference>
<comment type="caution">
    <text evidence="2">The sequence shown here is derived from an EMBL/GenBank/DDBJ whole genome shotgun (WGS) entry which is preliminary data.</text>
</comment>